<protein>
    <recommendedName>
        <fullName evidence="4">CDP-alcohol phosphatidyltransferase family protein</fullName>
    </recommendedName>
</protein>
<feature type="transmembrane region" description="Helical" evidence="1">
    <location>
        <begin position="20"/>
        <end position="43"/>
    </location>
</feature>
<keyword evidence="3" id="KW-1185">Reference proteome</keyword>
<dbReference type="OrthoDB" id="5195266at2"/>
<reference evidence="2 3" key="2">
    <citation type="submission" date="2019-05" db="EMBL/GenBank/DDBJ databases">
        <title>Glycomyces buryatensis sp. nov.</title>
        <authorList>
            <person name="Nikitina E."/>
        </authorList>
    </citation>
    <scope>NUCLEOTIDE SEQUENCE [LARGE SCALE GENOMIC DNA]</scope>
    <source>
        <strain evidence="2 3">18</strain>
    </source>
</reference>
<keyword evidence="1" id="KW-0472">Membrane</keyword>
<dbReference type="Proteomes" id="UP000308760">
    <property type="component" value="Unassembled WGS sequence"/>
</dbReference>
<organism evidence="2 3">
    <name type="scientific">Glycomyces buryatensis</name>
    <dbReference type="NCBI Taxonomy" id="2570927"/>
    <lineage>
        <taxon>Bacteria</taxon>
        <taxon>Bacillati</taxon>
        <taxon>Actinomycetota</taxon>
        <taxon>Actinomycetes</taxon>
        <taxon>Glycomycetales</taxon>
        <taxon>Glycomycetaceae</taxon>
        <taxon>Glycomyces</taxon>
    </lineage>
</organism>
<proteinExistence type="predicted"/>
<accession>A0A4S8Q7A8</accession>
<evidence type="ECO:0000313" key="2">
    <source>
        <dbReference type="EMBL" id="THV38555.1"/>
    </source>
</evidence>
<evidence type="ECO:0008006" key="4">
    <source>
        <dbReference type="Google" id="ProtNLM"/>
    </source>
</evidence>
<dbReference type="EMBL" id="STGY01000067">
    <property type="protein sequence ID" value="THV38555.1"/>
    <property type="molecule type" value="Genomic_DNA"/>
</dbReference>
<feature type="transmembrane region" description="Helical" evidence="1">
    <location>
        <begin position="49"/>
        <end position="67"/>
    </location>
</feature>
<gene>
    <name evidence="2" type="ORF">FAB82_19120</name>
</gene>
<evidence type="ECO:0000256" key="1">
    <source>
        <dbReference type="SAM" id="Phobius"/>
    </source>
</evidence>
<keyword evidence="1" id="KW-1133">Transmembrane helix</keyword>
<reference evidence="3" key="1">
    <citation type="submission" date="2019-04" db="EMBL/GenBank/DDBJ databases">
        <title>Nocardioides xinjiangensis sp. nov.</title>
        <authorList>
            <person name="Liu S."/>
        </authorList>
    </citation>
    <scope>NUCLEOTIDE SEQUENCE [LARGE SCALE GENOMIC DNA]</scope>
    <source>
        <strain evidence="3">18</strain>
    </source>
</reference>
<feature type="transmembrane region" description="Helical" evidence="1">
    <location>
        <begin position="178"/>
        <end position="199"/>
    </location>
</feature>
<feature type="transmembrane region" description="Helical" evidence="1">
    <location>
        <begin position="145"/>
        <end position="166"/>
    </location>
</feature>
<comment type="caution">
    <text evidence="2">The sequence shown here is derived from an EMBL/GenBank/DDBJ whole genome shotgun (WGS) entry which is preliminary data.</text>
</comment>
<feature type="transmembrane region" description="Helical" evidence="1">
    <location>
        <begin position="105"/>
        <end position="124"/>
    </location>
</feature>
<dbReference type="RefSeq" id="WP_136536138.1">
    <property type="nucleotide sequence ID" value="NZ_STGY01000067.1"/>
</dbReference>
<evidence type="ECO:0000313" key="3">
    <source>
        <dbReference type="Proteomes" id="UP000308760"/>
    </source>
</evidence>
<dbReference type="AlphaFoldDB" id="A0A4S8Q7A8"/>
<keyword evidence="1" id="KW-0812">Transmembrane</keyword>
<sequence length="202" mass="21081">MRTRVPADSLVGRAILSTRFQPGAVVGLGLAAGLLVPACVLIGGPVVLVALPLIGITALADASYALLATRSTRLSRRVLVFEPLAARLAELAWLLGLWFLGAPGWAVALTGALTWMYVLTRQRARQVGLRDLGMTTLGERSVREVVVALGFGTAGVVALAGGPQFAEWTEGAVTVATTAWMLMAALGLLQLVIVVSAALRNE</sequence>
<name>A0A4S8Q7A8_9ACTN</name>